<dbReference type="InterPro" id="IPR058321">
    <property type="entry name" value="DUF8008"/>
</dbReference>
<name>A0A5P9P383_9EURY</name>
<organism evidence="3 4">
    <name type="scientific">Natronorubrum aibiense</name>
    <dbReference type="NCBI Taxonomy" id="348826"/>
    <lineage>
        <taxon>Archaea</taxon>
        <taxon>Methanobacteriati</taxon>
        <taxon>Methanobacteriota</taxon>
        <taxon>Stenosarchaea group</taxon>
        <taxon>Halobacteria</taxon>
        <taxon>Halobacteriales</taxon>
        <taxon>Natrialbaceae</taxon>
        <taxon>Natronorubrum</taxon>
    </lineage>
</organism>
<dbReference type="KEGG" id="nas:GCU68_07115"/>
<dbReference type="Pfam" id="PF26032">
    <property type="entry name" value="DUF8008"/>
    <property type="match status" value="1"/>
</dbReference>
<evidence type="ECO:0000313" key="3">
    <source>
        <dbReference type="EMBL" id="QFU82310.1"/>
    </source>
</evidence>
<dbReference type="Gene3D" id="1.20.5.340">
    <property type="match status" value="1"/>
</dbReference>
<feature type="region of interest" description="Disordered" evidence="2">
    <location>
        <begin position="302"/>
        <end position="327"/>
    </location>
</feature>
<proteinExistence type="predicted"/>
<dbReference type="AlphaFoldDB" id="A0A5P9P383"/>
<feature type="coiled-coil region" evidence="1">
    <location>
        <begin position="30"/>
        <end position="106"/>
    </location>
</feature>
<reference evidence="3 4" key="1">
    <citation type="journal article" date="2007" name="Int. J. Syst. Evol. Microbiol.">
        <title>Natronorubrum sulfidifaciens sp. nov., an extremely haloalkaliphilic archaeon isolated from Aiding salt lake in Xin-Jiang, China.</title>
        <authorList>
            <person name="Cui H.L."/>
            <person name="Tohty D."/>
            <person name="Liu H.C."/>
            <person name="Liu S.J."/>
            <person name="Oren A."/>
            <person name="Zhou P.J."/>
        </authorList>
    </citation>
    <scope>NUCLEOTIDE SEQUENCE [LARGE SCALE GENOMIC DNA]</scope>
    <source>
        <strain evidence="3 4">7-3</strain>
    </source>
</reference>
<dbReference type="Proteomes" id="UP000326170">
    <property type="component" value="Chromosome"/>
</dbReference>
<evidence type="ECO:0000256" key="1">
    <source>
        <dbReference type="SAM" id="Coils"/>
    </source>
</evidence>
<sequence>MSEPTLDPDTLETCPEDLETDATPELLALLETFVDELRTLRADNNRLQTRVTDLENEVETLESQLTDLESQTNSLESKMDTLETHTTELETRLDTTETDLERLDALTQATRNRTGATKARLEELQARELEKGAHLRAEHIDEHAINVPDGRLEKITKDDGHAYYRLPDQDDPLDRNNTTLAHGDLLPIQQLARMDEDMRRATTNALPTRLAAKLWQARTDSSVGDDPWKTGCKSIQEYVTASDLKHWIRRQEPGTSETYAKKLVSRVIDAALEFSNNRLAVRKRTQRKNGLKYTERRLVLSEDAEIPGKTRGSSHTDEPPETAGVRR</sequence>
<dbReference type="RefSeq" id="WP_152940207.1">
    <property type="nucleotide sequence ID" value="NZ_CP045488.1"/>
</dbReference>
<dbReference type="SUPFAM" id="SSF57997">
    <property type="entry name" value="Tropomyosin"/>
    <property type="match status" value="1"/>
</dbReference>
<keyword evidence="1" id="KW-0175">Coiled coil</keyword>
<keyword evidence="4" id="KW-1185">Reference proteome</keyword>
<dbReference type="GeneID" id="42300804"/>
<evidence type="ECO:0000256" key="2">
    <source>
        <dbReference type="SAM" id="MobiDB-lite"/>
    </source>
</evidence>
<dbReference type="EMBL" id="CP045488">
    <property type="protein sequence ID" value="QFU82310.1"/>
    <property type="molecule type" value="Genomic_DNA"/>
</dbReference>
<gene>
    <name evidence="3" type="ORF">GCU68_07115</name>
</gene>
<dbReference type="OrthoDB" id="195095at2157"/>
<accession>A0A5P9P383</accession>
<protein>
    <submittedName>
        <fullName evidence="3">Uncharacterized protein</fullName>
    </submittedName>
</protein>
<evidence type="ECO:0000313" key="4">
    <source>
        <dbReference type="Proteomes" id="UP000326170"/>
    </source>
</evidence>